<dbReference type="EMBL" id="JBHSYQ010000003">
    <property type="protein sequence ID" value="MFC6996452.1"/>
    <property type="molecule type" value="Genomic_DNA"/>
</dbReference>
<keyword evidence="4" id="KW-1185">Reference proteome</keyword>
<dbReference type="RefSeq" id="WP_066620387.1">
    <property type="nucleotide sequence ID" value="NZ_JBHSYQ010000003.1"/>
</dbReference>
<sequence length="88" mass="9193">MKKNLLVAIAAFGIFAFSTGCSTASEQDKADATHAQHDAATEQMAYICPMKCEGSASMEPGKCPVCGMDLEKNPDYTAAVADSTAAQQ</sequence>
<feature type="chain" id="PRO_5045418200" evidence="1">
    <location>
        <begin position="24"/>
        <end position="88"/>
    </location>
</feature>
<keyword evidence="1" id="KW-0732">Signal</keyword>
<name>A0ABW2DF27_9BACT</name>
<evidence type="ECO:0000313" key="4">
    <source>
        <dbReference type="Proteomes" id="UP001596405"/>
    </source>
</evidence>
<gene>
    <name evidence="3" type="ORF">ACFQHR_02395</name>
</gene>
<dbReference type="Proteomes" id="UP001596405">
    <property type="component" value="Unassembled WGS sequence"/>
</dbReference>
<evidence type="ECO:0000256" key="1">
    <source>
        <dbReference type="SAM" id="SignalP"/>
    </source>
</evidence>
<proteinExistence type="predicted"/>
<reference evidence="4" key="1">
    <citation type="journal article" date="2019" name="Int. J. Syst. Evol. Microbiol.">
        <title>The Global Catalogue of Microorganisms (GCM) 10K type strain sequencing project: providing services to taxonomists for standard genome sequencing and annotation.</title>
        <authorList>
            <consortium name="The Broad Institute Genomics Platform"/>
            <consortium name="The Broad Institute Genome Sequencing Center for Infectious Disease"/>
            <person name="Wu L."/>
            <person name="Ma J."/>
        </authorList>
    </citation>
    <scope>NUCLEOTIDE SEQUENCE [LARGE SCALE GENOMIC DNA]</scope>
    <source>
        <strain evidence="4">CGMCC 4.7393</strain>
    </source>
</reference>
<accession>A0ABW2DF27</accession>
<comment type="caution">
    <text evidence="3">The sequence shown here is derived from an EMBL/GenBank/DDBJ whole genome shotgun (WGS) entry which is preliminary data.</text>
</comment>
<dbReference type="Pfam" id="PF19335">
    <property type="entry name" value="HMBD"/>
    <property type="match status" value="1"/>
</dbReference>
<organism evidence="3 4">
    <name type="scientific">Rufibacter roseus</name>
    <dbReference type="NCBI Taxonomy" id="1567108"/>
    <lineage>
        <taxon>Bacteria</taxon>
        <taxon>Pseudomonadati</taxon>
        <taxon>Bacteroidota</taxon>
        <taxon>Cytophagia</taxon>
        <taxon>Cytophagales</taxon>
        <taxon>Hymenobacteraceae</taxon>
        <taxon>Rufibacter</taxon>
    </lineage>
</organism>
<dbReference type="InterPro" id="IPR045800">
    <property type="entry name" value="HMBD"/>
</dbReference>
<feature type="domain" description="Heavy metal binding" evidence="2">
    <location>
        <begin position="46"/>
        <end position="73"/>
    </location>
</feature>
<protein>
    <submittedName>
        <fullName evidence="3">Heavy metal-binding domain-containing protein</fullName>
    </submittedName>
</protein>
<evidence type="ECO:0000259" key="2">
    <source>
        <dbReference type="Pfam" id="PF19335"/>
    </source>
</evidence>
<feature type="signal peptide" evidence="1">
    <location>
        <begin position="1"/>
        <end position="23"/>
    </location>
</feature>
<evidence type="ECO:0000313" key="3">
    <source>
        <dbReference type="EMBL" id="MFC6996452.1"/>
    </source>
</evidence>
<dbReference type="PROSITE" id="PS51257">
    <property type="entry name" value="PROKAR_LIPOPROTEIN"/>
    <property type="match status" value="1"/>
</dbReference>